<dbReference type="InterPro" id="IPR025984">
    <property type="entry name" value="DCTPP"/>
</dbReference>
<evidence type="ECO:0000313" key="2">
    <source>
        <dbReference type="EMBL" id="RWX45011.1"/>
    </source>
</evidence>
<keyword evidence="3" id="KW-1185">Reference proteome</keyword>
<accession>A0A444IVU2</accession>
<gene>
    <name evidence="2" type="ORF">H206_01186</name>
</gene>
<dbReference type="GO" id="GO:0009143">
    <property type="term" value="P:nucleoside triphosphate catabolic process"/>
    <property type="evidence" value="ECO:0007669"/>
    <property type="project" value="InterPro"/>
</dbReference>
<dbReference type="InterPro" id="IPR052555">
    <property type="entry name" value="dCTP_Pyrophosphatase"/>
</dbReference>
<dbReference type="Pfam" id="PF12643">
    <property type="entry name" value="MazG-like"/>
    <property type="match status" value="1"/>
</dbReference>
<dbReference type="GO" id="GO:0047429">
    <property type="term" value="F:nucleoside triphosphate diphosphatase activity"/>
    <property type="evidence" value="ECO:0007669"/>
    <property type="project" value="InterPro"/>
</dbReference>
<organism evidence="2 3">
    <name type="scientific">Candidatus Electrothrix aarhusensis</name>
    <dbReference type="NCBI Taxonomy" id="1859131"/>
    <lineage>
        <taxon>Bacteria</taxon>
        <taxon>Pseudomonadati</taxon>
        <taxon>Thermodesulfobacteriota</taxon>
        <taxon>Desulfobulbia</taxon>
        <taxon>Desulfobulbales</taxon>
        <taxon>Desulfobulbaceae</taxon>
        <taxon>Candidatus Electrothrix</taxon>
    </lineage>
</organism>
<dbReference type="EMBL" id="MTKO01000084">
    <property type="protein sequence ID" value="RWX45011.1"/>
    <property type="molecule type" value="Genomic_DNA"/>
</dbReference>
<dbReference type="SUPFAM" id="SSF101386">
    <property type="entry name" value="all-alpha NTP pyrophosphatases"/>
    <property type="match status" value="1"/>
</dbReference>
<feature type="region of interest" description="Disordered" evidence="1">
    <location>
        <begin position="114"/>
        <end position="134"/>
    </location>
</feature>
<dbReference type="CDD" id="cd11537">
    <property type="entry name" value="NTP-PPase_RS21-C6_like"/>
    <property type="match status" value="1"/>
</dbReference>
<protein>
    <submittedName>
        <fullName evidence="2">NTP pyrophosphatase</fullName>
    </submittedName>
</protein>
<dbReference type="Proteomes" id="UP000287853">
    <property type="component" value="Unassembled WGS sequence"/>
</dbReference>
<dbReference type="PIRSF" id="PIRSF029826">
    <property type="entry name" value="UCP029826_pph"/>
    <property type="match status" value="1"/>
</dbReference>
<name>A0A444IVU2_9BACT</name>
<evidence type="ECO:0000256" key="1">
    <source>
        <dbReference type="SAM" id="MobiDB-lite"/>
    </source>
</evidence>
<dbReference type="Gene3D" id="1.10.287.1080">
    <property type="entry name" value="MazG-like"/>
    <property type="match status" value="1"/>
</dbReference>
<feature type="compositionally biased region" description="Polar residues" evidence="1">
    <location>
        <begin position="124"/>
        <end position="134"/>
    </location>
</feature>
<dbReference type="PANTHER" id="PTHR46523:SF1">
    <property type="entry name" value="DCTP PYROPHOSPHATASE 1"/>
    <property type="match status" value="1"/>
</dbReference>
<feature type="compositionally biased region" description="Basic and acidic residues" evidence="1">
    <location>
        <begin position="114"/>
        <end position="123"/>
    </location>
</feature>
<evidence type="ECO:0000313" key="3">
    <source>
        <dbReference type="Proteomes" id="UP000287853"/>
    </source>
</evidence>
<reference evidence="2 3" key="1">
    <citation type="submission" date="2017-01" db="EMBL/GenBank/DDBJ databases">
        <title>The cable genome- insights into the physiology and evolution of filamentous bacteria capable of sulfide oxidation via long distance electron transfer.</title>
        <authorList>
            <person name="Schreiber L."/>
            <person name="Bjerg J.T."/>
            <person name="Boggild A."/>
            <person name="Van De Vossenberg J."/>
            <person name="Meysman F."/>
            <person name="Nielsen L.P."/>
            <person name="Schramm A."/>
            <person name="Kjeldsen K.U."/>
        </authorList>
    </citation>
    <scope>NUCLEOTIDE SEQUENCE [LARGE SCALE GENOMIC DNA]</scope>
    <source>
        <strain evidence="2">MCF</strain>
    </source>
</reference>
<comment type="caution">
    <text evidence="2">The sequence shown here is derived from an EMBL/GenBank/DDBJ whole genome shotgun (WGS) entry which is preliminary data.</text>
</comment>
<proteinExistence type="predicted"/>
<sequence>MPLNPSLDPSVDSLAELTAAVCTFAEQRDWDQFHNPKNLSMALIVEAAELVEHFQWLSRQESNKLNDEQHEAVSMEMADVLIYLVRMAERLDIDLLKAAQKKLEINNKKYPVEQAKGRSEKYTRYQTEQTEQNS</sequence>
<dbReference type="AlphaFoldDB" id="A0A444IVU2"/>
<dbReference type="PANTHER" id="PTHR46523">
    <property type="entry name" value="DCTP PYROPHOSPHATASE 1"/>
    <property type="match status" value="1"/>
</dbReference>